<name>A0A125P4R9_9VIBR</name>
<reference evidence="1 2" key="1">
    <citation type="submission" date="2015-11" db="EMBL/GenBank/DDBJ databases">
        <title>Draft WGS of Vibrio toranzoniae.</title>
        <authorList>
            <person name="Lasa A."/>
            <person name="Romalde J.L."/>
        </authorList>
    </citation>
    <scope>NUCLEOTIDE SEQUENCE [LARGE SCALE GENOMIC DNA]</scope>
    <source>
        <strain evidence="1 2">Vb 10.8</strain>
    </source>
</reference>
<accession>A0A125P4R9</accession>
<dbReference type="EMBL" id="LMXU01000043">
    <property type="protein sequence ID" value="KWT98999.1"/>
    <property type="molecule type" value="Genomic_DNA"/>
</dbReference>
<dbReference type="AlphaFoldDB" id="A0A125P4R9"/>
<sequence length="204" mass="22884">MEISLFYFFVAIFLSGCSTVPDVKLTKENFEHLKTIKLESSESDNSILTVISTVHLEGSGLTPVGGDGLGLKEKTLIFMDENQVSLNQIIQKQFYEKVEQDNVKVVFDDSSPNRLVITLNHVVLGKAPGFPGSFDVRYNITAQLLDGKENILWSYTPLIPFIADGYSISLVELFSSEESMTHFFSSASEPTVQRIYDHFMENLI</sequence>
<dbReference type="Proteomes" id="UP000057389">
    <property type="component" value="Unassembled WGS sequence"/>
</dbReference>
<evidence type="ECO:0000313" key="1">
    <source>
        <dbReference type="EMBL" id="KWT98999.1"/>
    </source>
</evidence>
<protein>
    <recommendedName>
        <fullName evidence="3">Lipoprotein</fullName>
    </recommendedName>
</protein>
<comment type="caution">
    <text evidence="1">The sequence shown here is derived from an EMBL/GenBank/DDBJ whole genome shotgun (WGS) entry which is preliminary data.</text>
</comment>
<evidence type="ECO:0000313" key="2">
    <source>
        <dbReference type="Proteomes" id="UP000057389"/>
    </source>
</evidence>
<evidence type="ECO:0008006" key="3">
    <source>
        <dbReference type="Google" id="ProtNLM"/>
    </source>
</evidence>
<keyword evidence="2" id="KW-1185">Reference proteome</keyword>
<proteinExistence type="predicted"/>
<dbReference type="OrthoDB" id="6397977at2"/>
<organism evidence="1 2">
    <name type="scientific">Vibrio toranzoniae</name>
    <dbReference type="NCBI Taxonomy" id="1194427"/>
    <lineage>
        <taxon>Bacteria</taxon>
        <taxon>Pseudomonadati</taxon>
        <taxon>Pseudomonadota</taxon>
        <taxon>Gammaproteobacteria</taxon>
        <taxon>Vibrionales</taxon>
        <taxon>Vibrionaceae</taxon>
        <taxon>Vibrio</taxon>
    </lineage>
</organism>
<gene>
    <name evidence="1" type="ORF">APQ14_19305</name>
</gene>